<dbReference type="KEGG" id="luo:HHL09_09405"/>
<dbReference type="Proteomes" id="UP000501812">
    <property type="component" value="Chromosome"/>
</dbReference>
<reference evidence="1 2" key="1">
    <citation type="submission" date="2020-04" db="EMBL/GenBank/DDBJ databases">
        <title>Luteolibacter sp. G-1-1-1 isolated from soil.</title>
        <authorList>
            <person name="Dahal R.H."/>
        </authorList>
    </citation>
    <scope>NUCLEOTIDE SEQUENCE [LARGE SCALE GENOMIC DNA]</scope>
    <source>
        <strain evidence="1 2">G-1-1-1</strain>
    </source>
</reference>
<sequence length="65" mass="7156">MKASTVDPSDEVSVEELAKKHGIGERAMVNRLRDLGGQPYQLGKAWFIRRKSLVVALEQAESATS</sequence>
<protein>
    <recommendedName>
        <fullName evidence="3">DNA-binding protein</fullName>
    </recommendedName>
</protein>
<evidence type="ECO:0000313" key="2">
    <source>
        <dbReference type="Proteomes" id="UP000501812"/>
    </source>
</evidence>
<dbReference type="EMBL" id="CP051774">
    <property type="protein sequence ID" value="QJE95989.1"/>
    <property type="molecule type" value="Genomic_DNA"/>
</dbReference>
<keyword evidence="2" id="KW-1185">Reference proteome</keyword>
<dbReference type="RefSeq" id="WP_169454302.1">
    <property type="nucleotide sequence ID" value="NZ_CP051774.1"/>
</dbReference>
<dbReference type="AlphaFoldDB" id="A0A858RHU3"/>
<organism evidence="1 2">
    <name type="scientific">Luteolibacter luteus</name>
    <dbReference type="NCBI Taxonomy" id="2728835"/>
    <lineage>
        <taxon>Bacteria</taxon>
        <taxon>Pseudomonadati</taxon>
        <taxon>Verrucomicrobiota</taxon>
        <taxon>Verrucomicrobiia</taxon>
        <taxon>Verrucomicrobiales</taxon>
        <taxon>Verrucomicrobiaceae</taxon>
        <taxon>Luteolibacter</taxon>
    </lineage>
</organism>
<evidence type="ECO:0008006" key="3">
    <source>
        <dbReference type="Google" id="ProtNLM"/>
    </source>
</evidence>
<gene>
    <name evidence="1" type="ORF">HHL09_09405</name>
</gene>
<name>A0A858RHU3_9BACT</name>
<evidence type="ECO:0000313" key="1">
    <source>
        <dbReference type="EMBL" id="QJE95989.1"/>
    </source>
</evidence>
<accession>A0A858RHU3</accession>
<proteinExistence type="predicted"/>